<keyword evidence="1" id="KW-0289">Folate biosynthesis</keyword>
<dbReference type="SUPFAM" id="SSF55620">
    <property type="entry name" value="Tetrahydrobiopterin biosynthesis enzymes-like"/>
    <property type="match status" value="1"/>
</dbReference>
<dbReference type="GO" id="GO:0004150">
    <property type="term" value="F:dihydroneopterin aldolase activity"/>
    <property type="evidence" value="ECO:0007669"/>
    <property type="project" value="InterPro"/>
</dbReference>
<evidence type="ECO:0000259" key="2">
    <source>
        <dbReference type="SMART" id="SM00905"/>
    </source>
</evidence>
<evidence type="ECO:0000256" key="1">
    <source>
        <dbReference type="ARBA" id="ARBA00022909"/>
    </source>
</evidence>
<dbReference type="Pfam" id="PF02152">
    <property type="entry name" value="FolB"/>
    <property type="match status" value="1"/>
</dbReference>
<dbReference type="Proteomes" id="UP000178129">
    <property type="component" value="Unassembled WGS sequence"/>
</dbReference>
<dbReference type="SMART" id="SM00905">
    <property type="entry name" value="FolB"/>
    <property type="match status" value="1"/>
</dbReference>
<feature type="domain" description="Dihydroneopterin aldolase/epimerase" evidence="2">
    <location>
        <begin position="210"/>
        <end position="330"/>
    </location>
</feature>
<evidence type="ECO:0000313" key="4">
    <source>
        <dbReference type="Proteomes" id="UP000178129"/>
    </source>
</evidence>
<organism evidence="3 4">
    <name type="scientific">Rhynchosporium graminicola</name>
    <dbReference type="NCBI Taxonomy" id="2792576"/>
    <lineage>
        <taxon>Eukaryota</taxon>
        <taxon>Fungi</taxon>
        <taxon>Dikarya</taxon>
        <taxon>Ascomycota</taxon>
        <taxon>Pezizomycotina</taxon>
        <taxon>Leotiomycetes</taxon>
        <taxon>Helotiales</taxon>
        <taxon>Ploettnerulaceae</taxon>
        <taxon>Rhynchosporium</taxon>
    </lineage>
</organism>
<dbReference type="InterPro" id="IPR006157">
    <property type="entry name" value="FolB_dom"/>
</dbReference>
<proteinExistence type="predicted"/>
<dbReference type="InParanoid" id="A0A1E1KYQ3"/>
<keyword evidence="4" id="KW-1185">Reference proteome</keyword>
<accession>A0A1E1KYQ3</accession>
<dbReference type="STRING" id="914237.A0A1E1KYQ3"/>
<sequence length="380" mass="41478">MASTNSSASAQENVGEMRLLLTPHALSNLTGDPHTSISITNLQAVLPLGIDAWGRPNITQPVLISTHISLRNPFTTASSTDTVVSGSTVHYGTLSKAILKACVAFERVCKAGDGEERREMSLRALVEFLHFYLTGRRDTVPVSQSQVALFIEKDADGKVLEPLLKNVEMQLFELEITLPKASLMGTGVSLKGSFGYASGKEGPTAYSMVLKLKDLRIPTLVGVNPNERLAKQMVVVNVEILRWDVVGDEYCALEELVAKSTEESSFQTLEALALHLIERIIQYVILPLASSKASDISDKPQLDNYPLIRIYLSKPTAVTFADAPTVSMVVDSDPGNSEVAREVWGRNAGKGAIRRVPFPLVGRLEEWIEKQGNDRESSDT</sequence>
<reference evidence="4" key="1">
    <citation type="submission" date="2016-03" db="EMBL/GenBank/DDBJ databases">
        <authorList>
            <person name="Ploux O."/>
        </authorList>
    </citation>
    <scope>NUCLEOTIDE SEQUENCE [LARGE SCALE GENOMIC DNA]</scope>
    <source>
        <strain evidence="4">UK7</strain>
    </source>
</reference>
<dbReference type="Gene3D" id="3.30.1130.10">
    <property type="match status" value="2"/>
</dbReference>
<dbReference type="EMBL" id="FJUW01000028">
    <property type="protein sequence ID" value="CZT03372.1"/>
    <property type="molecule type" value="Genomic_DNA"/>
</dbReference>
<dbReference type="InterPro" id="IPR043133">
    <property type="entry name" value="GTP-CH-I_C/QueF"/>
</dbReference>
<comment type="caution">
    <text evidence="3">The sequence shown here is derived from an EMBL/GenBank/DDBJ whole genome shotgun (WGS) entry which is preliminary data.</text>
</comment>
<evidence type="ECO:0000313" key="3">
    <source>
        <dbReference type="EMBL" id="CZT03372.1"/>
    </source>
</evidence>
<dbReference type="GO" id="GO:0046656">
    <property type="term" value="P:folic acid biosynthetic process"/>
    <property type="evidence" value="ECO:0007669"/>
    <property type="project" value="UniProtKB-KW"/>
</dbReference>
<name>A0A1E1KYQ3_9HELO</name>
<protein>
    <recommendedName>
        <fullName evidence="2">Dihydroneopterin aldolase/epimerase domain-containing protein</fullName>
    </recommendedName>
</protein>
<gene>
    <name evidence="3" type="ORF">RCO7_06187</name>
</gene>
<dbReference type="AlphaFoldDB" id="A0A1E1KYQ3"/>